<dbReference type="PANTHER" id="PTHR44086">
    <property type="entry name" value="THIOSULFATE SULFURTRANSFERASE RDL2, MITOCHONDRIAL-RELATED"/>
    <property type="match status" value="1"/>
</dbReference>
<keyword evidence="3" id="KW-1185">Reference proteome</keyword>
<reference evidence="2" key="1">
    <citation type="submission" date="2022-03" db="EMBL/GenBank/DDBJ databases">
        <title>Complete genome sequence of Caldinitratiruptor microaerophilus.</title>
        <authorList>
            <person name="Mukaiyama R."/>
            <person name="Nishiyama T."/>
            <person name="Ueda K."/>
        </authorList>
    </citation>
    <scope>NUCLEOTIDE SEQUENCE</scope>
    <source>
        <strain evidence="2">JCM 16183</strain>
    </source>
</reference>
<dbReference type="AlphaFoldDB" id="A0AA35CPB2"/>
<organism evidence="2 3">
    <name type="scientific">Caldinitratiruptor microaerophilus</name>
    <dbReference type="NCBI Taxonomy" id="671077"/>
    <lineage>
        <taxon>Bacteria</taxon>
        <taxon>Bacillati</taxon>
        <taxon>Bacillota</taxon>
        <taxon>Clostridia</taxon>
        <taxon>Eubacteriales</taxon>
        <taxon>Symbiobacteriaceae</taxon>
        <taxon>Caldinitratiruptor</taxon>
    </lineage>
</organism>
<gene>
    <name evidence="2" type="ORF">caldi_22850</name>
</gene>
<proteinExistence type="predicted"/>
<evidence type="ECO:0000259" key="1">
    <source>
        <dbReference type="PROSITE" id="PS50206"/>
    </source>
</evidence>
<evidence type="ECO:0000313" key="2">
    <source>
        <dbReference type="EMBL" id="BDG61195.1"/>
    </source>
</evidence>
<dbReference type="InterPro" id="IPR001763">
    <property type="entry name" value="Rhodanese-like_dom"/>
</dbReference>
<dbReference type="SMART" id="SM00450">
    <property type="entry name" value="RHOD"/>
    <property type="match status" value="1"/>
</dbReference>
<name>A0AA35CPB2_9FIRM</name>
<dbReference type="RefSeq" id="WP_264841863.1">
    <property type="nucleotide sequence ID" value="NZ_AP025628.1"/>
</dbReference>
<dbReference type="Proteomes" id="UP001163687">
    <property type="component" value="Chromosome"/>
</dbReference>
<dbReference type="InterPro" id="IPR036873">
    <property type="entry name" value="Rhodanese-like_dom_sf"/>
</dbReference>
<dbReference type="EMBL" id="AP025628">
    <property type="protein sequence ID" value="BDG61195.1"/>
    <property type="molecule type" value="Genomic_DNA"/>
</dbReference>
<dbReference type="Gene3D" id="3.40.250.10">
    <property type="entry name" value="Rhodanese-like domain"/>
    <property type="match status" value="1"/>
</dbReference>
<accession>A0AA35CPB2</accession>
<dbReference type="PANTHER" id="PTHR44086:SF10">
    <property type="entry name" value="THIOSULFATE SULFURTRANSFERASE_RHODANESE-LIKE DOMAIN-CONTAINING PROTEIN 3"/>
    <property type="match status" value="1"/>
</dbReference>
<dbReference type="PROSITE" id="PS50206">
    <property type="entry name" value="RHODANESE_3"/>
    <property type="match status" value="1"/>
</dbReference>
<feature type="domain" description="Rhodanese" evidence="1">
    <location>
        <begin position="68"/>
        <end position="147"/>
    </location>
</feature>
<dbReference type="KEGG" id="cmic:caldi_22850"/>
<evidence type="ECO:0000313" key="3">
    <source>
        <dbReference type="Proteomes" id="UP001163687"/>
    </source>
</evidence>
<dbReference type="SUPFAM" id="SSF52821">
    <property type="entry name" value="Rhodanese/Cell cycle control phosphatase"/>
    <property type="match status" value="1"/>
</dbReference>
<protein>
    <recommendedName>
        <fullName evidence="1">Rhodanese domain-containing protein</fullName>
    </recommendedName>
</protein>
<dbReference type="Pfam" id="PF00581">
    <property type="entry name" value="Rhodanese"/>
    <property type="match status" value="1"/>
</dbReference>
<sequence length="156" mass="16819">MNRRSRSLVVGAVLVAVLAAGVWWRARGPGAPNTPGAAPSPAPAALENLSPAELEARLRSKDFLLVNVHVPYEGRIPGTDLEIPYDQLEQQASRLPQDRSAPIVLYCMSGRMSEIAGQTLIRMGYRNVSHLAGGMLAWNRAGLPLEDWARKSAAAP</sequence>
<dbReference type="CDD" id="cd00158">
    <property type="entry name" value="RHOD"/>
    <property type="match status" value="1"/>
</dbReference>
<dbReference type="GO" id="GO:0004792">
    <property type="term" value="F:thiosulfate-cyanide sulfurtransferase activity"/>
    <property type="evidence" value="ECO:0007669"/>
    <property type="project" value="TreeGrafter"/>
</dbReference>